<comment type="caution">
    <text evidence="2">The sequence shown here is derived from an EMBL/GenBank/DDBJ whole genome shotgun (WGS) entry which is preliminary data.</text>
</comment>
<feature type="chain" id="PRO_5043564881" evidence="1">
    <location>
        <begin position="17"/>
        <end position="75"/>
    </location>
</feature>
<evidence type="ECO:0000313" key="3">
    <source>
        <dbReference type="Proteomes" id="UP001458880"/>
    </source>
</evidence>
<sequence length="75" mass="8387">MVQSILLSFLYATAACGGISLDGCLESKYEYTNYDLLAKHGGSRLPNFLKALNIRFIVENTYGVIFNMPLKIFCD</sequence>
<reference evidence="2 3" key="1">
    <citation type="journal article" date="2024" name="BMC Genomics">
        <title>De novo assembly and annotation of Popillia japonica's genome with initial clues to its potential as an invasive pest.</title>
        <authorList>
            <person name="Cucini C."/>
            <person name="Boschi S."/>
            <person name="Funari R."/>
            <person name="Cardaioli E."/>
            <person name="Iannotti N."/>
            <person name="Marturano G."/>
            <person name="Paoli F."/>
            <person name="Bruttini M."/>
            <person name="Carapelli A."/>
            <person name="Frati F."/>
            <person name="Nardi F."/>
        </authorList>
    </citation>
    <scope>NUCLEOTIDE SEQUENCE [LARGE SCALE GENOMIC DNA]</scope>
    <source>
        <strain evidence="2">DMR45628</strain>
    </source>
</reference>
<gene>
    <name evidence="2" type="ORF">QE152_g12688</name>
</gene>
<name>A0AAW1LQU7_POPJA</name>
<proteinExistence type="predicted"/>
<keyword evidence="1" id="KW-0732">Signal</keyword>
<evidence type="ECO:0000313" key="2">
    <source>
        <dbReference type="EMBL" id="KAK9736214.1"/>
    </source>
</evidence>
<keyword evidence="3" id="KW-1185">Reference proteome</keyword>
<organism evidence="2 3">
    <name type="scientific">Popillia japonica</name>
    <name type="common">Japanese beetle</name>
    <dbReference type="NCBI Taxonomy" id="7064"/>
    <lineage>
        <taxon>Eukaryota</taxon>
        <taxon>Metazoa</taxon>
        <taxon>Ecdysozoa</taxon>
        <taxon>Arthropoda</taxon>
        <taxon>Hexapoda</taxon>
        <taxon>Insecta</taxon>
        <taxon>Pterygota</taxon>
        <taxon>Neoptera</taxon>
        <taxon>Endopterygota</taxon>
        <taxon>Coleoptera</taxon>
        <taxon>Polyphaga</taxon>
        <taxon>Scarabaeiformia</taxon>
        <taxon>Scarabaeidae</taxon>
        <taxon>Rutelinae</taxon>
        <taxon>Popillia</taxon>
    </lineage>
</organism>
<dbReference type="Proteomes" id="UP001458880">
    <property type="component" value="Unassembled WGS sequence"/>
</dbReference>
<protein>
    <submittedName>
        <fullName evidence="2">Uncharacterized protein</fullName>
    </submittedName>
</protein>
<dbReference type="EMBL" id="JASPKY010000117">
    <property type="protein sequence ID" value="KAK9736214.1"/>
    <property type="molecule type" value="Genomic_DNA"/>
</dbReference>
<evidence type="ECO:0000256" key="1">
    <source>
        <dbReference type="SAM" id="SignalP"/>
    </source>
</evidence>
<accession>A0AAW1LQU7</accession>
<dbReference type="AlphaFoldDB" id="A0AAW1LQU7"/>
<feature type="signal peptide" evidence="1">
    <location>
        <begin position="1"/>
        <end position="16"/>
    </location>
</feature>